<dbReference type="RefSeq" id="XP_043012156.1">
    <property type="nucleotide sequence ID" value="XM_043151063.1"/>
</dbReference>
<dbReference type="AlphaFoldDB" id="A0A9P7UW54"/>
<organism evidence="1 2">
    <name type="scientific">Marasmius oreades</name>
    <name type="common">fairy-ring Marasmius</name>
    <dbReference type="NCBI Taxonomy" id="181124"/>
    <lineage>
        <taxon>Eukaryota</taxon>
        <taxon>Fungi</taxon>
        <taxon>Dikarya</taxon>
        <taxon>Basidiomycota</taxon>
        <taxon>Agaricomycotina</taxon>
        <taxon>Agaricomycetes</taxon>
        <taxon>Agaricomycetidae</taxon>
        <taxon>Agaricales</taxon>
        <taxon>Marasmiineae</taxon>
        <taxon>Marasmiaceae</taxon>
        <taxon>Marasmius</taxon>
    </lineage>
</organism>
<reference evidence="1" key="1">
    <citation type="journal article" date="2021" name="Genome Biol. Evol.">
        <title>The assembled and annotated genome of the fairy-ring fungus Marasmius oreades.</title>
        <authorList>
            <person name="Hiltunen M."/>
            <person name="Ament-Velasquez S.L."/>
            <person name="Johannesson H."/>
        </authorList>
    </citation>
    <scope>NUCLEOTIDE SEQUENCE</scope>
    <source>
        <strain evidence="1">03SP1</strain>
    </source>
</reference>
<proteinExistence type="predicted"/>
<protein>
    <submittedName>
        <fullName evidence="1">Uncharacterized protein</fullName>
    </submittedName>
</protein>
<sequence length="396" mass="44478">MANSQTPTYNLQTLALPVEIIIVVLKYTIRQYPDTIVCVLSTCSLFYNISQNILHQELAFTSLSQLHRFTQALSRRQDNCYAPEVKPYLVCSPRSLSLDVAGGASWILQSDSFDGSYRRVGTWDLLREAVKAMIADLLKTANLSVTRPNQLVRDEHTTPWDPTPKEKLAIESVRLRLNSHAQDAKYVIYDALRELDPISFTWTGPDPPHHFSIAIVRDAVPPLFLALSTYTQLTRIKLTNISFPEDSESSETSIGRFELPFIPTLQFFHLGQSTFLAARTIARFVLKCIDPERNVGGASTSPDSAVDSPHVQGVSFRPAKQPSIEEIRLVDVYEGSIWGIRLRMPQIINAALALLEMDQQFESGNSTKEDEVREAIMKIVKVEVETERIEGGDRGI</sequence>
<dbReference type="Proteomes" id="UP001049176">
    <property type="component" value="Chromosome 3"/>
</dbReference>
<evidence type="ECO:0000313" key="2">
    <source>
        <dbReference type="Proteomes" id="UP001049176"/>
    </source>
</evidence>
<gene>
    <name evidence="1" type="ORF">E1B28_006400</name>
</gene>
<evidence type="ECO:0000313" key="1">
    <source>
        <dbReference type="EMBL" id="KAG7095686.1"/>
    </source>
</evidence>
<name>A0A9P7UW54_9AGAR</name>
<dbReference type="KEGG" id="more:E1B28_006400"/>
<dbReference type="GeneID" id="66075476"/>
<accession>A0A9P7UW54</accession>
<comment type="caution">
    <text evidence="1">The sequence shown here is derived from an EMBL/GenBank/DDBJ whole genome shotgun (WGS) entry which is preliminary data.</text>
</comment>
<dbReference type="EMBL" id="CM032183">
    <property type="protein sequence ID" value="KAG7095686.1"/>
    <property type="molecule type" value="Genomic_DNA"/>
</dbReference>
<keyword evidence="2" id="KW-1185">Reference proteome</keyword>
<dbReference type="OrthoDB" id="2587912at2759"/>